<dbReference type="OrthoDB" id="3350591at2759"/>
<dbReference type="PANTHER" id="PTHR38797:SF4">
    <property type="entry name" value="NUCLEAR PORE COMPLEX PROTEIN NUP85"/>
    <property type="match status" value="1"/>
</dbReference>
<dbReference type="KEGG" id="pchm:VFPPC_02303"/>
<dbReference type="InterPro" id="IPR022085">
    <property type="entry name" value="OpdG"/>
</dbReference>
<evidence type="ECO:0000313" key="3">
    <source>
        <dbReference type="Proteomes" id="UP000078397"/>
    </source>
</evidence>
<dbReference type="Proteomes" id="UP000078397">
    <property type="component" value="Unassembled WGS sequence"/>
</dbReference>
<feature type="compositionally biased region" description="Basic and acidic residues" evidence="1">
    <location>
        <begin position="300"/>
        <end position="323"/>
    </location>
</feature>
<comment type="caution">
    <text evidence="2">The sequence shown here is derived from an EMBL/GenBank/DDBJ whole genome shotgun (WGS) entry which is preliminary data.</text>
</comment>
<proteinExistence type="predicted"/>
<evidence type="ECO:0000256" key="1">
    <source>
        <dbReference type="SAM" id="MobiDB-lite"/>
    </source>
</evidence>
<dbReference type="GeneID" id="28845968"/>
<evidence type="ECO:0000313" key="2">
    <source>
        <dbReference type="EMBL" id="OAQ69706.1"/>
    </source>
</evidence>
<accession>A0A179FVM2</accession>
<reference evidence="2 3" key="1">
    <citation type="journal article" date="2016" name="PLoS Pathog.">
        <title>Biosynthesis of antibiotic leucinostatins in bio-control fungus Purpureocillium lilacinum and their inhibition on phytophthora revealed by genome mining.</title>
        <authorList>
            <person name="Wang G."/>
            <person name="Liu Z."/>
            <person name="Lin R."/>
            <person name="Li E."/>
            <person name="Mao Z."/>
            <person name="Ling J."/>
            <person name="Yang Y."/>
            <person name="Yin W.B."/>
            <person name="Xie B."/>
        </authorList>
    </citation>
    <scope>NUCLEOTIDE SEQUENCE [LARGE SCALE GENOMIC DNA]</scope>
    <source>
        <strain evidence="2">170</strain>
    </source>
</reference>
<dbReference type="EMBL" id="LSBJ02000002">
    <property type="protein sequence ID" value="OAQ69706.1"/>
    <property type="molecule type" value="Genomic_DNA"/>
</dbReference>
<dbReference type="PANTHER" id="PTHR38797">
    <property type="entry name" value="NUCLEAR PORE COMPLEX PROTEIN NUP85-RELATED"/>
    <property type="match status" value="1"/>
</dbReference>
<dbReference type="InterPro" id="IPR053204">
    <property type="entry name" value="Oxopyrrolidines_Biosynth-assoc"/>
</dbReference>
<sequence>MEFLQPLNKLDSFPPMLRAIFNTYRGALEYPASREARATKIANDTFFFLHDSNPDVEDGGALSSIWYVLMQMVSHIPAGHDWQQTLVLASDYVRQRGPAGNDEFPDIDWMNLPELSIVLREYWEYKPFAGDETDPVPLTEWQNANSFVAHLVGCGHVQPLYLGMWEIRSALEEGPKPGPLMDCRAWVAAEWILCCSKVLLEEMNLPNEELDEHDIAVLRPGDLYGSDLPPRSLQRWEFWKKRLAEISKEFEELGLEAETKNRVEEAIKVMESAEKGETNADADAIPAEAATKSNEPSLEAETKDPVREAPKVMESQSAEKVETDVNPDAVSAE</sequence>
<dbReference type="RefSeq" id="XP_018146243.1">
    <property type="nucleotide sequence ID" value="XM_018281974.1"/>
</dbReference>
<keyword evidence="3" id="KW-1185">Reference proteome</keyword>
<feature type="compositionally biased region" description="Low complexity" evidence="1">
    <location>
        <begin position="281"/>
        <end position="290"/>
    </location>
</feature>
<dbReference type="Pfam" id="PF12311">
    <property type="entry name" value="DUF3632"/>
    <property type="match status" value="1"/>
</dbReference>
<protein>
    <submittedName>
        <fullName evidence="2">Uncharacterized protein</fullName>
    </submittedName>
</protein>
<dbReference type="STRING" id="1380566.A0A179FVM2"/>
<gene>
    <name evidence="2" type="ORF">VFPPC_02303</name>
</gene>
<feature type="region of interest" description="Disordered" evidence="1">
    <location>
        <begin position="272"/>
        <end position="333"/>
    </location>
</feature>
<organism evidence="2 3">
    <name type="scientific">Pochonia chlamydosporia 170</name>
    <dbReference type="NCBI Taxonomy" id="1380566"/>
    <lineage>
        <taxon>Eukaryota</taxon>
        <taxon>Fungi</taxon>
        <taxon>Dikarya</taxon>
        <taxon>Ascomycota</taxon>
        <taxon>Pezizomycotina</taxon>
        <taxon>Sordariomycetes</taxon>
        <taxon>Hypocreomycetidae</taxon>
        <taxon>Hypocreales</taxon>
        <taxon>Clavicipitaceae</taxon>
        <taxon>Pochonia</taxon>
    </lineage>
</organism>
<dbReference type="AlphaFoldDB" id="A0A179FVM2"/>
<name>A0A179FVM2_METCM</name>